<dbReference type="Gene3D" id="3.90.70.50">
    <property type="entry name" value="Peptidase C10, streptopain"/>
    <property type="match status" value="1"/>
</dbReference>
<accession>A0ABN8NVP8</accession>
<evidence type="ECO:0000313" key="2">
    <source>
        <dbReference type="EMBL" id="CAH3122812.1"/>
    </source>
</evidence>
<evidence type="ECO:0000256" key="1">
    <source>
        <dbReference type="SAM" id="MobiDB-lite"/>
    </source>
</evidence>
<feature type="compositionally biased region" description="Polar residues" evidence="1">
    <location>
        <begin position="176"/>
        <end position="189"/>
    </location>
</feature>
<keyword evidence="3" id="KW-1185">Reference proteome</keyword>
<proteinExistence type="predicted"/>
<feature type="region of interest" description="Disordered" evidence="1">
    <location>
        <begin position="175"/>
        <end position="195"/>
    </location>
</feature>
<comment type="caution">
    <text evidence="2">The sequence shown here is derived from an EMBL/GenBank/DDBJ whole genome shotgun (WGS) entry which is preliminary data.</text>
</comment>
<evidence type="ECO:0000313" key="3">
    <source>
        <dbReference type="Proteomes" id="UP001159405"/>
    </source>
</evidence>
<dbReference type="Proteomes" id="UP001159405">
    <property type="component" value="Unassembled WGS sequence"/>
</dbReference>
<gene>
    <name evidence="2" type="ORF">PLOB_00029553</name>
</gene>
<dbReference type="EMBL" id="CALNXK010000037">
    <property type="protein sequence ID" value="CAH3122812.1"/>
    <property type="molecule type" value="Genomic_DNA"/>
</dbReference>
<protein>
    <submittedName>
        <fullName evidence="2">Uncharacterized protein</fullName>
    </submittedName>
</protein>
<organism evidence="2 3">
    <name type="scientific">Porites lobata</name>
    <dbReference type="NCBI Taxonomy" id="104759"/>
    <lineage>
        <taxon>Eukaryota</taxon>
        <taxon>Metazoa</taxon>
        <taxon>Cnidaria</taxon>
        <taxon>Anthozoa</taxon>
        <taxon>Hexacorallia</taxon>
        <taxon>Scleractinia</taxon>
        <taxon>Fungiina</taxon>
        <taxon>Poritidae</taxon>
        <taxon>Porites</taxon>
    </lineage>
</organism>
<name>A0ABN8NVP8_9CNID</name>
<reference evidence="2 3" key="1">
    <citation type="submission" date="2022-05" db="EMBL/GenBank/DDBJ databases">
        <authorList>
            <consortium name="Genoscope - CEA"/>
            <person name="William W."/>
        </authorList>
    </citation>
    <scope>NUCLEOTIDE SEQUENCE [LARGE SCALE GENOMIC DNA]</scope>
</reference>
<dbReference type="InterPro" id="IPR044934">
    <property type="entry name" value="Streptopain_sf"/>
</dbReference>
<sequence>FSSIGFDLLCRELPYEVLDSIIELTDTDDDYRDLNRVNVSDVLGLTRPIYRLDLDTDYVAYYEIDTGSDYVVLSSGHKTGDFREVESGPDPRPTDVVIQQAQENGQQCEKFYRLSPLGLIMCKNGNGTVVAASYNWTNNDPQIEDWRLLDHMVRDSMDSFKSLWQERAAQRRSKSDWATTEVLSRPNNGRNERKEVDEEVLTPGSIIKVAIGERVPHVYVTISGKMRVPAGSRSAWQQKLCKVLVDVCSPDMSTKINPSAIKETPNHLSYLQLEVHGNHTFVGNALEWRETGFAVEIIGPKNELVKKYFAINLQVHAKRLRRSVRSGSIPRELYDFPDYDQHSCCGGCKSGCGPVAWAQVFGYYDRLGYSLDSKYSGSIYRDRLTKAPLRLTDEVKHFVEDIRSQVHTTCVNGEGATERRKMYLIAPWFRSRQGSRSRVVSYLPSRKKRLAVANGGRIERGSHSRIAANGVHWLKKDYPVIFSIDMEGGGGHAVVATKYKEKTRRYRHCYQPKTRFWCGKRTKEICSWRTAYDYEFYLHYGWGGSGNKWQQIGAKGAYVAYLA</sequence>
<feature type="non-terminal residue" evidence="2">
    <location>
        <position position="1"/>
    </location>
</feature>